<keyword evidence="1" id="KW-1133">Transmembrane helix</keyword>
<keyword evidence="1" id="KW-0812">Transmembrane</keyword>
<dbReference type="AlphaFoldDB" id="A0A0F9W1T6"/>
<sequence>MVWFALVISLGFILICLALWIINAWLKELDSRVAELERRKA</sequence>
<name>A0A0F9W1T6_9ZZZZ</name>
<gene>
    <name evidence="2" type="ORF">LCGC14_0338550</name>
</gene>
<accession>A0A0F9W1T6</accession>
<evidence type="ECO:0000256" key="1">
    <source>
        <dbReference type="SAM" id="Phobius"/>
    </source>
</evidence>
<protein>
    <submittedName>
        <fullName evidence="2">Uncharacterized protein</fullName>
    </submittedName>
</protein>
<keyword evidence="1" id="KW-0472">Membrane</keyword>
<dbReference type="EMBL" id="LAZR01000244">
    <property type="protein sequence ID" value="KKN79651.1"/>
    <property type="molecule type" value="Genomic_DNA"/>
</dbReference>
<comment type="caution">
    <text evidence="2">The sequence shown here is derived from an EMBL/GenBank/DDBJ whole genome shotgun (WGS) entry which is preliminary data.</text>
</comment>
<proteinExistence type="predicted"/>
<reference evidence="2" key="1">
    <citation type="journal article" date="2015" name="Nature">
        <title>Complex archaea that bridge the gap between prokaryotes and eukaryotes.</title>
        <authorList>
            <person name="Spang A."/>
            <person name="Saw J.H."/>
            <person name="Jorgensen S.L."/>
            <person name="Zaremba-Niedzwiedzka K."/>
            <person name="Martijn J."/>
            <person name="Lind A.E."/>
            <person name="van Eijk R."/>
            <person name="Schleper C."/>
            <person name="Guy L."/>
            <person name="Ettema T.J."/>
        </authorList>
    </citation>
    <scope>NUCLEOTIDE SEQUENCE</scope>
</reference>
<organism evidence="2">
    <name type="scientific">marine sediment metagenome</name>
    <dbReference type="NCBI Taxonomy" id="412755"/>
    <lineage>
        <taxon>unclassified sequences</taxon>
        <taxon>metagenomes</taxon>
        <taxon>ecological metagenomes</taxon>
    </lineage>
</organism>
<evidence type="ECO:0000313" key="2">
    <source>
        <dbReference type="EMBL" id="KKN79651.1"/>
    </source>
</evidence>
<feature type="transmembrane region" description="Helical" evidence="1">
    <location>
        <begin position="6"/>
        <end position="26"/>
    </location>
</feature>